<organism evidence="1 2">
    <name type="scientific">Splendidivirga corallicola</name>
    <dbReference type="NCBI Taxonomy" id="3051826"/>
    <lineage>
        <taxon>Bacteria</taxon>
        <taxon>Pseudomonadati</taxon>
        <taxon>Bacteroidota</taxon>
        <taxon>Cytophagia</taxon>
        <taxon>Cytophagales</taxon>
        <taxon>Splendidivirgaceae</taxon>
        <taxon>Splendidivirga</taxon>
    </lineage>
</organism>
<accession>A0ABT8KKD8</accession>
<evidence type="ECO:0000313" key="1">
    <source>
        <dbReference type="EMBL" id="MDN5201176.1"/>
    </source>
</evidence>
<name>A0ABT8KKD8_9BACT</name>
<dbReference type="RefSeq" id="WP_346751202.1">
    <property type="nucleotide sequence ID" value="NZ_JAUJEA010000002.1"/>
</dbReference>
<proteinExistence type="predicted"/>
<evidence type="ECO:0000313" key="2">
    <source>
        <dbReference type="Proteomes" id="UP001172082"/>
    </source>
</evidence>
<gene>
    <name evidence="1" type="ORF">QQ008_07380</name>
</gene>
<reference evidence="1" key="1">
    <citation type="submission" date="2023-06" db="EMBL/GenBank/DDBJ databases">
        <title>Genomic of Parafulvivirga corallium.</title>
        <authorList>
            <person name="Wang G."/>
        </authorList>
    </citation>
    <scope>NUCLEOTIDE SEQUENCE</scope>
    <source>
        <strain evidence="1">BMA10</strain>
    </source>
</reference>
<comment type="caution">
    <text evidence="1">The sequence shown here is derived from an EMBL/GenBank/DDBJ whole genome shotgun (WGS) entry which is preliminary data.</text>
</comment>
<protein>
    <submittedName>
        <fullName evidence="1">Uncharacterized protein</fullName>
    </submittedName>
</protein>
<dbReference type="Proteomes" id="UP001172082">
    <property type="component" value="Unassembled WGS sequence"/>
</dbReference>
<dbReference type="EMBL" id="JAUJEA010000002">
    <property type="protein sequence ID" value="MDN5201176.1"/>
    <property type="molecule type" value="Genomic_DNA"/>
</dbReference>
<keyword evidence="2" id="KW-1185">Reference proteome</keyword>
<sequence length="134" mass="15262">MKSTNQLKLFLVSNPIKFERYEDHEAALYIQLHELIEDAKKDKEDPITLIEEYLGTTYNLGDSDNEIASFLFQTGEMMSALNVLKENWHALDESIPGDSLMYGGVSKEEATQIFSQLSLRTYLEALVAISNDHE</sequence>